<dbReference type="EMBL" id="JACMSE010000010">
    <property type="protein sequence ID" value="MBC2890132.1"/>
    <property type="molecule type" value="Genomic_DNA"/>
</dbReference>
<dbReference type="Proteomes" id="UP000587396">
    <property type="component" value="Unassembled WGS sequence"/>
</dbReference>
<dbReference type="PANTHER" id="PTHR33121:SF79">
    <property type="entry name" value="CYCLIC DI-GMP PHOSPHODIESTERASE PDED-RELATED"/>
    <property type="match status" value="1"/>
</dbReference>
<accession>A0A842JD04</accession>
<dbReference type="AlphaFoldDB" id="A0A842JD04"/>
<dbReference type="SUPFAM" id="SSF55785">
    <property type="entry name" value="PYP-like sensor domain (PAS domain)"/>
    <property type="match status" value="1"/>
</dbReference>
<gene>
    <name evidence="3" type="ORF">H7313_12390</name>
</gene>
<dbReference type="Pfam" id="PF08447">
    <property type="entry name" value="PAS_3"/>
    <property type="match status" value="1"/>
</dbReference>
<dbReference type="InterPro" id="IPR029787">
    <property type="entry name" value="Nucleotide_cyclase"/>
</dbReference>
<dbReference type="InterPro" id="IPR050706">
    <property type="entry name" value="Cyclic-di-GMP_PDE-like"/>
</dbReference>
<dbReference type="Gene3D" id="3.20.20.450">
    <property type="entry name" value="EAL domain"/>
    <property type="match status" value="1"/>
</dbReference>
<protein>
    <submittedName>
        <fullName evidence="3">GGDEF and EAL domain-containing protein</fullName>
    </submittedName>
</protein>
<proteinExistence type="predicted"/>
<dbReference type="NCBIfam" id="TIGR00254">
    <property type="entry name" value="GGDEF"/>
    <property type="match status" value="1"/>
</dbReference>
<dbReference type="InterPro" id="IPR013655">
    <property type="entry name" value="PAS_fold_3"/>
</dbReference>
<dbReference type="Gene3D" id="3.30.70.270">
    <property type="match status" value="1"/>
</dbReference>
<dbReference type="InterPro" id="IPR035965">
    <property type="entry name" value="PAS-like_dom_sf"/>
</dbReference>
<keyword evidence="4" id="KW-1185">Reference proteome</keyword>
<feature type="domain" description="EAL" evidence="1">
    <location>
        <begin position="302"/>
        <end position="557"/>
    </location>
</feature>
<dbReference type="PROSITE" id="PS50887">
    <property type="entry name" value="GGDEF"/>
    <property type="match status" value="1"/>
</dbReference>
<dbReference type="InterPro" id="IPR043128">
    <property type="entry name" value="Rev_trsase/Diguanyl_cyclase"/>
</dbReference>
<evidence type="ECO:0000313" key="3">
    <source>
        <dbReference type="EMBL" id="MBC2890132.1"/>
    </source>
</evidence>
<dbReference type="CDD" id="cd00130">
    <property type="entry name" value="PAS"/>
    <property type="match status" value="1"/>
</dbReference>
<dbReference type="SMART" id="SM00267">
    <property type="entry name" value="GGDEF"/>
    <property type="match status" value="1"/>
</dbReference>
<dbReference type="PANTHER" id="PTHR33121">
    <property type="entry name" value="CYCLIC DI-GMP PHOSPHODIESTERASE PDEF"/>
    <property type="match status" value="1"/>
</dbReference>
<evidence type="ECO:0000259" key="2">
    <source>
        <dbReference type="PROSITE" id="PS50887"/>
    </source>
</evidence>
<dbReference type="SMART" id="SM00052">
    <property type="entry name" value="EAL"/>
    <property type="match status" value="1"/>
</dbReference>
<evidence type="ECO:0000313" key="4">
    <source>
        <dbReference type="Proteomes" id="UP000587396"/>
    </source>
</evidence>
<dbReference type="SUPFAM" id="SSF55073">
    <property type="entry name" value="Nucleotide cyclase"/>
    <property type="match status" value="1"/>
</dbReference>
<dbReference type="InterPro" id="IPR001633">
    <property type="entry name" value="EAL_dom"/>
</dbReference>
<dbReference type="InterPro" id="IPR035919">
    <property type="entry name" value="EAL_sf"/>
</dbReference>
<comment type="caution">
    <text evidence="3">The sequence shown here is derived from an EMBL/GenBank/DDBJ whole genome shotgun (WGS) entry which is preliminary data.</text>
</comment>
<sequence>MNTQEALSSFDLDPRLFYDAVAYSTDDYLYIIDMRTDMALVSENMLRDFDLPDRLFEGLIPRWRDLVLERDRPSFDESIDDLLSGKTDEHDLEYQVVNRKGEHVWIVCRGLLMRDDQGEPVLFSGAITNLERKGKVDAITGLFMHEKCLQVLDRLLARNRMEGGILLLGLDDFSRINSLNDHAFGNGVLRQFAQSTLRLLPDNATAFRFDGDEFAIVLDDGDRNAMEDLYRTVHAFANRQQDIDGVPYFCTVSGGIAMIGEDGATGLDLVKHAESALEESKHRGKNTVSFFSPAMSKEKLRRLELSDRLQASVMDGMKGFSVHYQPLVEADTLRIAGAEALLRWSTEEFDSVSPVEFIPVLESYGLIGAVGRWVFEQAVRQCAAWNRARPDFIMNVNISYLQMLEADFVSFVERTLAEADVDAQRIVLEMTESYFVTDLDALRTTFDRLRALGIRLAMDDFGTGYSSLGLLSQSPADIVKIDRLFIKNIHAESFNRAFIDAVIDLCHSVDIEVTVEGVEESTELDAVRAIGADNVQGFLVSRPLSADAFEERFLGPDGSQS</sequence>
<dbReference type="RefSeq" id="WP_185905874.1">
    <property type="nucleotide sequence ID" value="NZ_JACMSE010000010.1"/>
</dbReference>
<dbReference type="Gene3D" id="3.30.450.20">
    <property type="entry name" value="PAS domain"/>
    <property type="match status" value="1"/>
</dbReference>
<feature type="domain" description="GGDEF" evidence="2">
    <location>
        <begin position="161"/>
        <end position="293"/>
    </location>
</feature>
<dbReference type="Pfam" id="PF00563">
    <property type="entry name" value="EAL"/>
    <property type="match status" value="1"/>
</dbReference>
<organism evidence="3 4">
    <name type="scientific">Gordonibacter massiliensis</name>
    <name type="common">ex Traore et al. 2017</name>
    <dbReference type="NCBI Taxonomy" id="1841863"/>
    <lineage>
        <taxon>Bacteria</taxon>
        <taxon>Bacillati</taxon>
        <taxon>Actinomycetota</taxon>
        <taxon>Coriobacteriia</taxon>
        <taxon>Eggerthellales</taxon>
        <taxon>Eggerthellaceae</taxon>
        <taxon>Gordonibacter</taxon>
    </lineage>
</organism>
<evidence type="ECO:0000259" key="1">
    <source>
        <dbReference type="PROSITE" id="PS50883"/>
    </source>
</evidence>
<name>A0A842JD04_9ACTN</name>
<dbReference type="SUPFAM" id="SSF141868">
    <property type="entry name" value="EAL domain-like"/>
    <property type="match status" value="1"/>
</dbReference>
<dbReference type="CDD" id="cd01949">
    <property type="entry name" value="GGDEF"/>
    <property type="match status" value="1"/>
</dbReference>
<dbReference type="CDD" id="cd01948">
    <property type="entry name" value="EAL"/>
    <property type="match status" value="1"/>
</dbReference>
<dbReference type="InterPro" id="IPR000160">
    <property type="entry name" value="GGDEF_dom"/>
</dbReference>
<dbReference type="GO" id="GO:0071111">
    <property type="term" value="F:cyclic-guanylate-specific phosphodiesterase activity"/>
    <property type="evidence" value="ECO:0007669"/>
    <property type="project" value="InterPro"/>
</dbReference>
<dbReference type="Pfam" id="PF00990">
    <property type="entry name" value="GGDEF"/>
    <property type="match status" value="1"/>
</dbReference>
<dbReference type="InterPro" id="IPR000014">
    <property type="entry name" value="PAS"/>
</dbReference>
<dbReference type="PROSITE" id="PS50883">
    <property type="entry name" value="EAL"/>
    <property type="match status" value="1"/>
</dbReference>
<reference evidence="3 4" key="1">
    <citation type="submission" date="2020-08" db="EMBL/GenBank/DDBJ databases">
        <authorList>
            <person name="Liu C."/>
            <person name="Sun Q."/>
        </authorList>
    </citation>
    <scope>NUCLEOTIDE SEQUENCE [LARGE SCALE GENOMIC DNA]</scope>
    <source>
        <strain evidence="3 4">N22</strain>
    </source>
</reference>